<dbReference type="SMART" id="SM00855">
    <property type="entry name" value="PGAM"/>
    <property type="match status" value="1"/>
</dbReference>
<dbReference type="GO" id="GO:0016791">
    <property type="term" value="F:phosphatase activity"/>
    <property type="evidence" value="ECO:0007669"/>
    <property type="project" value="TreeGrafter"/>
</dbReference>
<gene>
    <name evidence="3" type="ORF">GCM10017581_009280</name>
</gene>
<dbReference type="Gene3D" id="3.40.50.1240">
    <property type="entry name" value="Phosphoglycerate mutase-like"/>
    <property type="match status" value="1"/>
</dbReference>
<dbReference type="CDD" id="cd07067">
    <property type="entry name" value="HP_PGM_like"/>
    <property type="match status" value="1"/>
</dbReference>
<dbReference type="Proteomes" id="UP001143480">
    <property type="component" value="Unassembled WGS sequence"/>
</dbReference>
<feature type="binding site" evidence="1">
    <location>
        <begin position="11"/>
        <end position="18"/>
    </location>
    <ligand>
        <name>substrate</name>
    </ligand>
</feature>
<name>A0A9W6NJM8_9ACTN</name>
<accession>A0A9W6NJM8</accession>
<reference evidence="3" key="1">
    <citation type="journal article" date="2014" name="Int. J. Syst. Evol. Microbiol.">
        <title>Complete genome sequence of Corynebacterium casei LMG S-19264T (=DSM 44701T), isolated from a smear-ripened cheese.</title>
        <authorList>
            <consortium name="US DOE Joint Genome Institute (JGI-PGF)"/>
            <person name="Walter F."/>
            <person name="Albersmeier A."/>
            <person name="Kalinowski J."/>
            <person name="Ruckert C."/>
        </authorList>
    </citation>
    <scope>NUCLEOTIDE SEQUENCE</scope>
    <source>
        <strain evidence="3">VKM Ac-1321</strain>
    </source>
</reference>
<dbReference type="InterPro" id="IPR001345">
    <property type="entry name" value="PG/BPGM_mutase_AS"/>
</dbReference>
<organism evidence="3 4">
    <name type="scientific">Dactylosporangium matsuzakiense</name>
    <dbReference type="NCBI Taxonomy" id="53360"/>
    <lineage>
        <taxon>Bacteria</taxon>
        <taxon>Bacillati</taxon>
        <taxon>Actinomycetota</taxon>
        <taxon>Actinomycetes</taxon>
        <taxon>Micromonosporales</taxon>
        <taxon>Micromonosporaceae</taxon>
        <taxon>Dactylosporangium</taxon>
    </lineage>
</organism>
<dbReference type="PANTHER" id="PTHR48100">
    <property type="entry name" value="BROAD-SPECIFICITY PHOSPHATASE YOR283W-RELATED"/>
    <property type="match status" value="1"/>
</dbReference>
<protein>
    <recommendedName>
        <fullName evidence="5">Phosphoglycerate mutase</fullName>
    </recommendedName>
</protein>
<dbReference type="Pfam" id="PF00300">
    <property type="entry name" value="His_Phos_1"/>
    <property type="match status" value="1"/>
</dbReference>
<dbReference type="SUPFAM" id="SSF53254">
    <property type="entry name" value="Phosphoglycerate mutase-like"/>
    <property type="match status" value="1"/>
</dbReference>
<comment type="caution">
    <text evidence="3">The sequence shown here is derived from an EMBL/GenBank/DDBJ whole genome shotgun (WGS) entry which is preliminary data.</text>
</comment>
<dbReference type="AlphaFoldDB" id="A0A9W6NJM8"/>
<proteinExistence type="predicted"/>
<evidence type="ECO:0000313" key="3">
    <source>
        <dbReference type="EMBL" id="GLK99187.1"/>
    </source>
</evidence>
<feature type="binding site" evidence="1">
    <location>
        <position position="66"/>
    </location>
    <ligand>
        <name>substrate</name>
    </ligand>
</feature>
<dbReference type="InterPro" id="IPR013078">
    <property type="entry name" value="His_Pase_superF_clade-1"/>
</dbReference>
<reference evidence="3" key="2">
    <citation type="submission" date="2023-01" db="EMBL/GenBank/DDBJ databases">
        <authorList>
            <person name="Sun Q."/>
            <person name="Evtushenko L."/>
        </authorList>
    </citation>
    <scope>NUCLEOTIDE SEQUENCE</scope>
    <source>
        <strain evidence="3">VKM Ac-1321</strain>
    </source>
</reference>
<keyword evidence="4" id="KW-1185">Reference proteome</keyword>
<evidence type="ECO:0000256" key="2">
    <source>
        <dbReference type="SAM" id="MobiDB-lite"/>
    </source>
</evidence>
<dbReference type="InterPro" id="IPR029033">
    <property type="entry name" value="His_PPase_superfam"/>
</dbReference>
<dbReference type="EMBL" id="BSFP01000003">
    <property type="protein sequence ID" value="GLK99187.1"/>
    <property type="molecule type" value="Genomic_DNA"/>
</dbReference>
<dbReference type="PANTHER" id="PTHR48100:SF59">
    <property type="entry name" value="ADENOSYLCOBALAMIN_ALPHA-RIBAZOLE PHOSPHATASE"/>
    <property type="match status" value="1"/>
</dbReference>
<dbReference type="RefSeq" id="WP_271188847.1">
    <property type="nucleotide sequence ID" value="NZ_BSFP01000003.1"/>
</dbReference>
<evidence type="ECO:0000313" key="4">
    <source>
        <dbReference type="Proteomes" id="UP001143480"/>
    </source>
</evidence>
<dbReference type="PROSITE" id="PS00175">
    <property type="entry name" value="PG_MUTASE"/>
    <property type="match status" value="1"/>
</dbReference>
<evidence type="ECO:0008006" key="5">
    <source>
        <dbReference type="Google" id="ProtNLM"/>
    </source>
</evidence>
<sequence>MSVATELVLARHGESHCNVAGIAGGERGCTGLNEHGREQVRRLAARLADEHRRRPFAAFYGSPRRRVRETSEIIGAALGLTAVIVDDLRHLDHGAADGRPWSEINRDADGPAQNHPDRPIAAGAESWNRYLRRTTAALRDILDRHSGQRVLVAAHGETVEAAHLMLLGMPVTAGPAVGFLSANAGLSRWEQHVGRFSVPVWMLAAHNDCGHLQTS</sequence>
<evidence type="ECO:0000256" key="1">
    <source>
        <dbReference type="PIRSR" id="PIRSR613078-2"/>
    </source>
</evidence>
<feature type="region of interest" description="Disordered" evidence="2">
    <location>
        <begin position="97"/>
        <end position="121"/>
    </location>
</feature>
<dbReference type="InterPro" id="IPR050275">
    <property type="entry name" value="PGM_Phosphatase"/>
</dbReference>
<dbReference type="GO" id="GO:0005737">
    <property type="term" value="C:cytoplasm"/>
    <property type="evidence" value="ECO:0007669"/>
    <property type="project" value="TreeGrafter"/>
</dbReference>